<dbReference type="CDD" id="cd18139">
    <property type="entry name" value="HLD_clamp_RarA"/>
    <property type="match status" value="1"/>
</dbReference>
<dbReference type="InterPro" id="IPR051314">
    <property type="entry name" value="AAA_ATPase_RarA/MGS1/WRNIP1"/>
</dbReference>
<dbReference type="SUPFAM" id="SSF52540">
    <property type="entry name" value="P-loop containing nucleoside triphosphate hydrolases"/>
    <property type="match status" value="1"/>
</dbReference>
<dbReference type="GO" id="GO:0017116">
    <property type="term" value="F:single-stranded DNA helicase activity"/>
    <property type="evidence" value="ECO:0007669"/>
    <property type="project" value="TreeGrafter"/>
</dbReference>
<keyword evidence="6" id="KW-0067">ATP-binding</keyword>
<keyword evidence="5" id="KW-0547">Nucleotide-binding</keyword>
<dbReference type="GO" id="GO:0003677">
    <property type="term" value="F:DNA binding"/>
    <property type="evidence" value="ECO:0007669"/>
    <property type="project" value="InterPro"/>
</dbReference>
<proteinExistence type="inferred from homology"/>
<dbReference type="SMART" id="SM00382">
    <property type="entry name" value="AAA"/>
    <property type="match status" value="1"/>
</dbReference>
<evidence type="ECO:0000256" key="3">
    <source>
        <dbReference type="ARBA" id="ARBA00020776"/>
    </source>
</evidence>
<evidence type="ECO:0000313" key="9">
    <source>
        <dbReference type="Proteomes" id="UP000238348"/>
    </source>
</evidence>
<dbReference type="EMBL" id="CP012673">
    <property type="protein sequence ID" value="AUX48248.1"/>
    <property type="molecule type" value="Genomic_DNA"/>
</dbReference>
<dbReference type="RefSeq" id="WP_104986131.1">
    <property type="nucleotide sequence ID" value="NZ_CP012673.1"/>
</dbReference>
<feature type="domain" description="AAA+ ATPase" evidence="7">
    <location>
        <begin position="70"/>
        <end position="187"/>
    </location>
</feature>
<dbReference type="InterPro" id="IPR008921">
    <property type="entry name" value="DNA_pol3_clamp-load_cplx_C"/>
</dbReference>
<dbReference type="PANTHER" id="PTHR13779">
    <property type="entry name" value="WERNER HELICASE-INTERACTING PROTEIN 1 FAMILY MEMBER"/>
    <property type="match status" value="1"/>
</dbReference>
<dbReference type="Pfam" id="PF12002">
    <property type="entry name" value="MgsA_C"/>
    <property type="match status" value="1"/>
</dbReference>
<dbReference type="Gene3D" id="3.40.50.300">
    <property type="entry name" value="P-loop containing nucleotide triphosphate hydrolases"/>
    <property type="match status" value="1"/>
</dbReference>
<evidence type="ECO:0000313" key="8">
    <source>
        <dbReference type="EMBL" id="AUX48248.1"/>
    </source>
</evidence>
<dbReference type="Pfam" id="PF00004">
    <property type="entry name" value="AAA"/>
    <property type="match status" value="1"/>
</dbReference>
<dbReference type="PANTHER" id="PTHR13779:SF7">
    <property type="entry name" value="ATPASE WRNIP1"/>
    <property type="match status" value="1"/>
</dbReference>
<gene>
    <name evidence="8" type="ORF">SOCE26_097800</name>
</gene>
<sequence>MSATRGGGRRRPAGGDAPTLFEAALRRDPELKGAVPLAERMRPRALADVIGQGHLLGEGKLLARAIAADRVPSMILWGPPGAGKTTLARVIAHTTNARFVPFNAVLGGVPELREILAEARTARSYEGKRTILFVDEIHRFNKAQQDAFLPHVEDGTITLIGATTENPSFAVNAPLLSRCKVFRLQGLDAPEIVELLRRALVAPAGLSGAVDADDDALSAIAALAQGDARRALTTLEIAADEAARAGAPRITRELIAGASEHKTLLYDKAGEEHYNVISAFIKSMRGSDPDAAVYWLMRMLESGDDPLFLLRRMMIFASEDIGNADPRALEVAVAADAAFRRMGMPEGLYPITQAALYLATAPKSNACKVAWQSAQAAVREHGALPVPLTLRNAVTRLMRDEGYGEGYRYAHDEPGGVALGEAYLPEPLAGSRFYEPTDRGYERTIGERLRRLRGAGGGEGEGGG</sequence>
<evidence type="ECO:0000256" key="6">
    <source>
        <dbReference type="ARBA" id="ARBA00022840"/>
    </source>
</evidence>
<dbReference type="CDD" id="cd00009">
    <property type="entry name" value="AAA"/>
    <property type="match status" value="1"/>
</dbReference>
<dbReference type="OrthoDB" id="9778364at2"/>
<dbReference type="Proteomes" id="UP000238348">
    <property type="component" value="Chromosome"/>
</dbReference>
<evidence type="ECO:0000256" key="4">
    <source>
        <dbReference type="ARBA" id="ARBA00022705"/>
    </source>
</evidence>
<dbReference type="FunFam" id="3.40.50.300:FF:000137">
    <property type="entry name" value="Replication-associated recombination protein A"/>
    <property type="match status" value="1"/>
</dbReference>
<evidence type="ECO:0000259" key="7">
    <source>
        <dbReference type="SMART" id="SM00382"/>
    </source>
</evidence>
<dbReference type="Gene3D" id="1.10.3710.10">
    <property type="entry name" value="DNA polymerase III clamp loader subunits, C-terminal domain"/>
    <property type="match status" value="1"/>
</dbReference>
<evidence type="ECO:0000256" key="2">
    <source>
        <dbReference type="ARBA" id="ARBA00008959"/>
    </source>
</evidence>
<dbReference type="GO" id="GO:0006261">
    <property type="term" value="P:DNA-templated DNA replication"/>
    <property type="evidence" value="ECO:0007669"/>
    <property type="project" value="TreeGrafter"/>
</dbReference>
<comment type="function">
    <text evidence="1">DNA-dependent ATPase that plays important roles in cellular responses to stalled DNA replication processes.</text>
</comment>
<reference evidence="8 9" key="1">
    <citation type="submission" date="2015-09" db="EMBL/GenBank/DDBJ databases">
        <title>Sorangium comparison.</title>
        <authorList>
            <person name="Zaburannyi N."/>
            <person name="Bunk B."/>
            <person name="Overmann J."/>
            <person name="Mueller R."/>
        </authorList>
    </citation>
    <scope>NUCLEOTIDE SEQUENCE [LARGE SCALE GENOMIC DNA]</scope>
    <source>
        <strain evidence="8 9">So ce26</strain>
    </source>
</reference>
<name>A0A2L0F9I7_SORCE</name>
<organism evidence="8 9">
    <name type="scientific">Sorangium cellulosum</name>
    <name type="common">Polyangium cellulosum</name>
    <dbReference type="NCBI Taxonomy" id="56"/>
    <lineage>
        <taxon>Bacteria</taxon>
        <taxon>Pseudomonadati</taxon>
        <taxon>Myxococcota</taxon>
        <taxon>Polyangia</taxon>
        <taxon>Polyangiales</taxon>
        <taxon>Polyangiaceae</taxon>
        <taxon>Sorangium</taxon>
    </lineage>
</organism>
<comment type="similarity">
    <text evidence="2">Belongs to the AAA ATPase family. RarA/MGS1/WRNIP1 subfamily.</text>
</comment>
<dbReference type="InterPro" id="IPR027417">
    <property type="entry name" value="P-loop_NTPase"/>
</dbReference>
<dbReference type="GO" id="GO:0000731">
    <property type="term" value="P:DNA synthesis involved in DNA repair"/>
    <property type="evidence" value="ECO:0007669"/>
    <property type="project" value="TreeGrafter"/>
</dbReference>
<dbReference type="GO" id="GO:0016887">
    <property type="term" value="F:ATP hydrolysis activity"/>
    <property type="evidence" value="ECO:0007669"/>
    <property type="project" value="InterPro"/>
</dbReference>
<dbReference type="GO" id="GO:0008047">
    <property type="term" value="F:enzyme activator activity"/>
    <property type="evidence" value="ECO:0007669"/>
    <property type="project" value="TreeGrafter"/>
</dbReference>
<dbReference type="InterPro" id="IPR032423">
    <property type="entry name" value="AAA_assoc_2"/>
</dbReference>
<keyword evidence="4" id="KW-0235">DNA replication</keyword>
<dbReference type="FunFam" id="1.20.272.10:FF:000001">
    <property type="entry name" value="Putative AAA family ATPase"/>
    <property type="match status" value="1"/>
</dbReference>
<dbReference type="InterPro" id="IPR021886">
    <property type="entry name" value="MgsA_C"/>
</dbReference>
<dbReference type="InterPro" id="IPR003959">
    <property type="entry name" value="ATPase_AAA_core"/>
</dbReference>
<accession>A0A2L0F9I7</accession>
<dbReference type="AlphaFoldDB" id="A0A2L0F9I7"/>
<evidence type="ECO:0000256" key="5">
    <source>
        <dbReference type="ARBA" id="ARBA00022741"/>
    </source>
</evidence>
<evidence type="ECO:0000256" key="1">
    <source>
        <dbReference type="ARBA" id="ARBA00002393"/>
    </source>
</evidence>
<dbReference type="SUPFAM" id="SSF48019">
    <property type="entry name" value="post-AAA+ oligomerization domain-like"/>
    <property type="match status" value="1"/>
</dbReference>
<dbReference type="InterPro" id="IPR003593">
    <property type="entry name" value="AAA+_ATPase"/>
</dbReference>
<dbReference type="Gene3D" id="1.10.8.60">
    <property type="match status" value="1"/>
</dbReference>
<dbReference type="Gene3D" id="1.20.272.10">
    <property type="match status" value="1"/>
</dbReference>
<dbReference type="Pfam" id="PF16193">
    <property type="entry name" value="AAA_assoc_2"/>
    <property type="match status" value="1"/>
</dbReference>
<dbReference type="GO" id="GO:0005524">
    <property type="term" value="F:ATP binding"/>
    <property type="evidence" value="ECO:0007669"/>
    <property type="project" value="UniProtKB-KW"/>
</dbReference>
<protein>
    <recommendedName>
        <fullName evidence="3">Replication-associated recombination protein A</fullName>
    </recommendedName>
</protein>